<dbReference type="PROSITE" id="PS50177">
    <property type="entry name" value="NTF2_DOMAIN"/>
    <property type="match status" value="1"/>
</dbReference>
<dbReference type="GO" id="GO:0051028">
    <property type="term" value="P:mRNA transport"/>
    <property type="evidence" value="ECO:0007669"/>
    <property type="project" value="UniProtKB-UniRule"/>
</dbReference>
<keyword evidence="4" id="KW-1185">Reference proteome</keyword>
<proteinExistence type="predicted"/>
<organism evidence="3 4">
    <name type="scientific">Rubus argutus</name>
    <name type="common">Southern blackberry</name>
    <dbReference type="NCBI Taxonomy" id="59490"/>
    <lineage>
        <taxon>Eukaryota</taxon>
        <taxon>Viridiplantae</taxon>
        <taxon>Streptophyta</taxon>
        <taxon>Embryophyta</taxon>
        <taxon>Tracheophyta</taxon>
        <taxon>Spermatophyta</taxon>
        <taxon>Magnoliopsida</taxon>
        <taxon>eudicotyledons</taxon>
        <taxon>Gunneridae</taxon>
        <taxon>Pentapetalae</taxon>
        <taxon>rosids</taxon>
        <taxon>fabids</taxon>
        <taxon>Rosales</taxon>
        <taxon>Rosaceae</taxon>
        <taxon>Rosoideae</taxon>
        <taxon>Rosoideae incertae sedis</taxon>
        <taxon>Rubus</taxon>
    </lineage>
</organism>
<dbReference type="InterPro" id="IPR032710">
    <property type="entry name" value="NTF2-like_dom_sf"/>
</dbReference>
<dbReference type="Proteomes" id="UP001457282">
    <property type="component" value="Unassembled WGS sequence"/>
</dbReference>
<feature type="domain" description="NTF2" evidence="2">
    <location>
        <begin position="47"/>
        <end position="86"/>
    </location>
</feature>
<comment type="function">
    <text evidence="1">Has a role in nuclear-cytoplasmic transport of proteins and mRNAs.</text>
</comment>
<keyword evidence="1" id="KW-0963">Cytoplasm</keyword>
<dbReference type="Gene3D" id="3.10.450.50">
    <property type="match status" value="1"/>
</dbReference>
<dbReference type="GO" id="GO:0005634">
    <property type="term" value="C:nucleus"/>
    <property type="evidence" value="ECO:0007669"/>
    <property type="project" value="UniProtKB-SubCell"/>
</dbReference>
<reference evidence="3 4" key="1">
    <citation type="journal article" date="2023" name="G3 (Bethesda)">
        <title>A chromosome-length genome assembly and annotation of blackberry (Rubus argutus, cv. 'Hillquist').</title>
        <authorList>
            <person name="Bruna T."/>
            <person name="Aryal R."/>
            <person name="Dudchenko O."/>
            <person name="Sargent D.J."/>
            <person name="Mead D."/>
            <person name="Buti M."/>
            <person name="Cavallini A."/>
            <person name="Hytonen T."/>
            <person name="Andres J."/>
            <person name="Pham M."/>
            <person name="Weisz D."/>
            <person name="Mascagni F."/>
            <person name="Usai G."/>
            <person name="Natali L."/>
            <person name="Bassil N."/>
            <person name="Fernandez G.E."/>
            <person name="Lomsadze A."/>
            <person name="Armour M."/>
            <person name="Olukolu B."/>
            <person name="Poorten T."/>
            <person name="Britton C."/>
            <person name="Davik J."/>
            <person name="Ashrafi H."/>
            <person name="Aiden E.L."/>
            <person name="Borodovsky M."/>
            <person name="Worthington M."/>
        </authorList>
    </citation>
    <scope>NUCLEOTIDE SEQUENCE [LARGE SCALE GENOMIC DNA]</scope>
    <source>
        <strain evidence="3">PI 553951</strain>
    </source>
</reference>
<accession>A0AAW1YEB9</accession>
<comment type="subcellular location">
    <subcellularLocation>
        <location evidence="1">Cytoplasm</location>
    </subcellularLocation>
    <subcellularLocation>
        <location evidence="1">Nucleus</location>
    </subcellularLocation>
</comment>
<protein>
    <recommendedName>
        <fullName evidence="2">NTF2 domain-containing protein</fullName>
    </recommendedName>
</protein>
<dbReference type="GO" id="GO:0015031">
    <property type="term" value="P:protein transport"/>
    <property type="evidence" value="ECO:0007669"/>
    <property type="project" value="UniProtKB-KW"/>
</dbReference>
<dbReference type="GO" id="GO:0005737">
    <property type="term" value="C:cytoplasm"/>
    <property type="evidence" value="ECO:0007669"/>
    <property type="project" value="UniProtKB-SubCell"/>
</dbReference>
<dbReference type="InterPro" id="IPR018222">
    <property type="entry name" value="Nuclear_transport_factor_2_euk"/>
</dbReference>
<dbReference type="GO" id="GO:0006913">
    <property type="term" value="P:nucleocytoplasmic transport"/>
    <property type="evidence" value="ECO:0007669"/>
    <property type="project" value="UniProtKB-UniRule"/>
</dbReference>
<keyword evidence="1" id="KW-0653">Protein transport</keyword>
<evidence type="ECO:0000256" key="1">
    <source>
        <dbReference type="RuleBase" id="RU369002"/>
    </source>
</evidence>
<dbReference type="InterPro" id="IPR002075">
    <property type="entry name" value="NTF2_dom"/>
</dbReference>
<keyword evidence="1" id="KW-0813">Transport</keyword>
<keyword evidence="1" id="KW-0539">Nucleus</keyword>
<comment type="caution">
    <text evidence="3">The sequence shown here is derived from an EMBL/GenBank/DDBJ whole genome shotgun (WGS) entry which is preliminary data.</text>
</comment>
<dbReference type="Pfam" id="PF02136">
    <property type="entry name" value="NTF2"/>
    <property type="match status" value="1"/>
</dbReference>
<gene>
    <name evidence="3" type="ORF">M0R45_011530</name>
</gene>
<dbReference type="InterPro" id="IPR045875">
    <property type="entry name" value="NTF2"/>
</dbReference>
<evidence type="ECO:0000313" key="4">
    <source>
        <dbReference type="Proteomes" id="UP001457282"/>
    </source>
</evidence>
<sequence>MGNKHGPKWRRNERSNHRYMKPSFSFSLFAVVRRRRSGAAEMDPDAVAKALAEHYYSLLDSNRAAPANLYQEGSMLTFEGQKIQGS</sequence>
<dbReference type="PANTHER" id="PTHR12612">
    <property type="entry name" value="NUCLEAR TRANSPORT FACTOR 2"/>
    <property type="match status" value="1"/>
</dbReference>
<dbReference type="EMBL" id="JBEDUW010000002">
    <property type="protein sequence ID" value="KAK9946048.1"/>
    <property type="molecule type" value="Genomic_DNA"/>
</dbReference>
<dbReference type="AlphaFoldDB" id="A0AAW1YEB9"/>
<name>A0AAW1YEB9_RUBAR</name>
<evidence type="ECO:0000313" key="3">
    <source>
        <dbReference type="EMBL" id="KAK9946048.1"/>
    </source>
</evidence>
<evidence type="ECO:0000259" key="2">
    <source>
        <dbReference type="PROSITE" id="PS50177"/>
    </source>
</evidence>
<dbReference type="SUPFAM" id="SSF54427">
    <property type="entry name" value="NTF2-like"/>
    <property type="match status" value="1"/>
</dbReference>